<name>A0A2N1MLJ4_9GLOM</name>
<evidence type="ECO:0000313" key="2">
    <source>
        <dbReference type="Proteomes" id="UP000233469"/>
    </source>
</evidence>
<accession>A0A2N1MLJ4</accession>
<gene>
    <name evidence="1" type="ORF">RhiirC2_790267</name>
</gene>
<reference evidence="1 2" key="1">
    <citation type="submission" date="2016-04" db="EMBL/GenBank/DDBJ databases">
        <title>Genome analyses suggest a sexual origin of heterokaryosis in a supposedly ancient asexual fungus.</title>
        <authorList>
            <person name="Ropars J."/>
            <person name="Sedzielewska K."/>
            <person name="Noel J."/>
            <person name="Charron P."/>
            <person name="Farinelli L."/>
            <person name="Marton T."/>
            <person name="Kruger M."/>
            <person name="Pelin A."/>
            <person name="Brachmann A."/>
            <person name="Corradi N."/>
        </authorList>
    </citation>
    <scope>NUCLEOTIDE SEQUENCE [LARGE SCALE GENOMIC DNA]</scope>
    <source>
        <strain evidence="1 2">C2</strain>
    </source>
</reference>
<comment type="caution">
    <text evidence="1">The sequence shown here is derived from an EMBL/GenBank/DDBJ whole genome shotgun (WGS) entry which is preliminary data.</text>
</comment>
<dbReference type="Proteomes" id="UP000233469">
    <property type="component" value="Unassembled WGS sequence"/>
</dbReference>
<reference evidence="1 2" key="2">
    <citation type="submission" date="2017-10" db="EMBL/GenBank/DDBJ databases">
        <title>Extensive intraspecific genome diversity in a model arbuscular mycorrhizal fungus.</title>
        <authorList>
            <person name="Chen E.C.H."/>
            <person name="Morin E."/>
            <person name="Baudet D."/>
            <person name="Noel J."/>
            <person name="Ndikumana S."/>
            <person name="Charron P."/>
            <person name="St-Onge C."/>
            <person name="Giorgi J."/>
            <person name="Grigoriev I.V."/>
            <person name="Roux C."/>
            <person name="Martin F.M."/>
            <person name="Corradi N."/>
        </authorList>
    </citation>
    <scope>NUCLEOTIDE SEQUENCE [LARGE SCALE GENOMIC DNA]</scope>
    <source>
        <strain evidence="1 2">C2</strain>
    </source>
</reference>
<sequence>MDACKVPILTREITIPGTQIEYKNFYKIAGIKSLEQRPVIYEILNEFKRMNVRIESIKGVDYTVTIKRYTSYIEERNTELKKKP</sequence>
<organism evidence="1 2">
    <name type="scientific">Rhizophagus irregularis</name>
    <dbReference type="NCBI Taxonomy" id="588596"/>
    <lineage>
        <taxon>Eukaryota</taxon>
        <taxon>Fungi</taxon>
        <taxon>Fungi incertae sedis</taxon>
        <taxon>Mucoromycota</taxon>
        <taxon>Glomeromycotina</taxon>
        <taxon>Glomeromycetes</taxon>
        <taxon>Glomerales</taxon>
        <taxon>Glomeraceae</taxon>
        <taxon>Rhizophagus</taxon>
    </lineage>
</organism>
<evidence type="ECO:0000313" key="1">
    <source>
        <dbReference type="EMBL" id="PKK62510.1"/>
    </source>
</evidence>
<proteinExistence type="predicted"/>
<dbReference type="EMBL" id="LLXL01001897">
    <property type="protein sequence ID" value="PKK62510.1"/>
    <property type="molecule type" value="Genomic_DNA"/>
</dbReference>
<dbReference type="AlphaFoldDB" id="A0A2N1MLJ4"/>
<protein>
    <submittedName>
        <fullName evidence="1">Uncharacterized protein</fullName>
    </submittedName>
</protein>